<organism evidence="3 4">
    <name type="scientific">Haemaphysalis longicornis</name>
    <name type="common">Bush tick</name>
    <dbReference type="NCBI Taxonomy" id="44386"/>
    <lineage>
        <taxon>Eukaryota</taxon>
        <taxon>Metazoa</taxon>
        <taxon>Ecdysozoa</taxon>
        <taxon>Arthropoda</taxon>
        <taxon>Chelicerata</taxon>
        <taxon>Arachnida</taxon>
        <taxon>Acari</taxon>
        <taxon>Parasitiformes</taxon>
        <taxon>Ixodida</taxon>
        <taxon>Ixodoidea</taxon>
        <taxon>Ixodidae</taxon>
        <taxon>Haemaphysalinae</taxon>
        <taxon>Haemaphysalis</taxon>
    </lineage>
</organism>
<feature type="compositionally biased region" description="Polar residues" evidence="1">
    <location>
        <begin position="665"/>
        <end position="682"/>
    </location>
</feature>
<evidence type="ECO:0000313" key="4">
    <source>
        <dbReference type="Proteomes" id="UP000821853"/>
    </source>
</evidence>
<keyword evidence="2" id="KW-0732">Signal</keyword>
<feature type="compositionally biased region" description="Low complexity" evidence="1">
    <location>
        <begin position="289"/>
        <end position="304"/>
    </location>
</feature>
<sequence>MSRVPTLVLLLSMALVAGSSVSSPLGYITAGFRSLAQYKLAATARLASYLTGNRAVKASVALKVADAPPPEVEPVALDVAEGPVEEVIVEPPHAFPQGAAAPLNPPEVSLSSGVVPDEDVHDFKKHFAAGYAALDFANQRERERYAAAGQQQHLQAPVIALPLEQYKDFVSAGTTGGELMRVAVVAQEVPQAYYSSHPDSLPEQGPPQLHQLQTEEPTSKTGPAPPLAQGGQSHIFPYGEWQPSTEVQEAQGPAFGLPAGAPSLPADSPDLPSDSGAADTYADGASSSPAHSNAVEEAAAAPSAHPDDEAHAQQEEEEEEGSQPRYRRDTANEDPVSIPGINGTVSVQDLEDYFHFIRMHDKENCLAKFICTMAKQQPEFGEDATDVFGFFRLAGMPMIRINSGNDSPDKGWFSPFSAQSHSEFWDGERVSEGDGGHLGRVFQISPRREMGGGRGHLAGLPTTGETSQPMTHPSRDVTFPADTERTLEAHVRRADSNHALCAKPTRTAMNLATYFVALAWTLGCGADDPVPASSPLSWLRNRVFGSKQAEDRFLGRVAVATQSLIALVNDPVVVSEVRKYYVALLRNPDIERIVNSVREPTASVRRRPGRRRGGLVTPSSTKTTTTTTTRTTTTRTTTAAPSTTSNSSKATTGTTTATSLASITDSPTTETLPAVNETTSEPGSVVELNDTADEFNYFFDAKHVMRPPGALAELRERVRRHLNLIRMNDVDNCVSFLVCEMSRYPWRYGPLGVKVERFFRYPMWDTGSSAAHYAAMARQGRRYGGCRGRITSCRHPLGPLVQQHYSYRYP</sequence>
<evidence type="ECO:0000256" key="2">
    <source>
        <dbReference type="SAM" id="SignalP"/>
    </source>
</evidence>
<evidence type="ECO:0000256" key="1">
    <source>
        <dbReference type="SAM" id="MobiDB-lite"/>
    </source>
</evidence>
<dbReference type="OrthoDB" id="6499256at2759"/>
<feature type="signal peptide" evidence="2">
    <location>
        <begin position="1"/>
        <end position="18"/>
    </location>
</feature>
<feature type="compositionally biased region" description="Low complexity" evidence="1">
    <location>
        <begin position="617"/>
        <end position="664"/>
    </location>
</feature>
<feature type="compositionally biased region" description="Low complexity" evidence="1">
    <location>
        <begin position="261"/>
        <end position="279"/>
    </location>
</feature>
<feature type="region of interest" description="Disordered" evidence="1">
    <location>
        <begin position="194"/>
        <end position="343"/>
    </location>
</feature>
<dbReference type="VEuPathDB" id="VectorBase:HLOH_064105"/>
<feature type="chain" id="PRO_5039933566" evidence="2">
    <location>
        <begin position="19"/>
        <end position="810"/>
    </location>
</feature>
<protein>
    <submittedName>
        <fullName evidence="3">Uncharacterized protein</fullName>
    </submittedName>
</protein>
<accession>A0A9J6H9F5</accession>
<feature type="compositionally biased region" description="Basic and acidic residues" evidence="1">
    <location>
        <begin position="305"/>
        <end position="314"/>
    </location>
</feature>
<keyword evidence="4" id="KW-1185">Reference proteome</keyword>
<evidence type="ECO:0000313" key="3">
    <source>
        <dbReference type="EMBL" id="KAH9383536.1"/>
    </source>
</evidence>
<dbReference type="EMBL" id="JABSTR010001154">
    <property type="protein sequence ID" value="KAH9383536.1"/>
    <property type="molecule type" value="Genomic_DNA"/>
</dbReference>
<comment type="caution">
    <text evidence="3">The sequence shown here is derived from an EMBL/GenBank/DDBJ whole genome shotgun (WGS) entry which is preliminary data.</text>
</comment>
<gene>
    <name evidence="3" type="ORF">HPB48_025108</name>
</gene>
<feature type="region of interest" description="Disordered" evidence="1">
    <location>
        <begin position="600"/>
        <end position="682"/>
    </location>
</feature>
<feature type="compositionally biased region" description="Basic residues" evidence="1">
    <location>
        <begin position="604"/>
        <end position="613"/>
    </location>
</feature>
<feature type="compositionally biased region" description="Polar residues" evidence="1">
    <location>
        <begin position="210"/>
        <end position="221"/>
    </location>
</feature>
<proteinExistence type="predicted"/>
<dbReference type="Proteomes" id="UP000821853">
    <property type="component" value="Unassembled WGS sequence"/>
</dbReference>
<dbReference type="AlphaFoldDB" id="A0A9J6H9F5"/>
<name>A0A9J6H9F5_HAELO</name>
<reference evidence="3 4" key="1">
    <citation type="journal article" date="2020" name="Cell">
        <title>Large-Scale Comparative Analyses of Tick Genomes Elucidate Their Genetic Diversity and Vector Capacities.</title>
        <authorList>
            <consortium name="Tick Genome and Microbiome Consortium (TIGMIC)"/>
            <person name="Jia N."/>
            <person name="Wang J."/>
            <person name="Shi W."/>
            <person name="Du L."/>
            <person name="Sun Y."/>
            <person name="Zhan W."/>
            <person name="Jiang J.F."/>
            <person name="Wang Q."/>
            <person name="Zhang B."/>
            <person name="Ji P."/>
            <person name="Bell-Sakyi L."/>
            <person name="Cui X.M."/>
            <person name="Yuan T.T."/>
            <person name="Jiang B.G."/>
            <person name="Yang W.F."/>
            <person name="Lam T.T."/>
            <person name="Chang Q.C."/>
            <person name="Ding S.J."/>
            <person name="Wang X.J."/>
            <person name="Zhu J.G."/>
            <person name="Ruan X.D."/>
            <person name="Zhao L."/>
            <person name="Wei J.T."/>
            <person name="Ye R.Z."/>
            <person name="Que T.C."/>
            <person name="Du C.H."/>
            <person name="Zhou Y.H."/>
            <person name="Cheng J.X."/>
            <person name="Dai P.F."/>
            <person name="Guo W.B."/>
            <person name="Han X.H."/>
            <person name="Huang E.J."/>
            <person name="Li L.F."/>
            <person name="Wei W."/>
            <person name="Gao Y.C."/>
            <person name="Liu J.Z."/>
            <person name="Shao H.Z."/>
            <person name="Wang X."/>
            <person name="Wang C.C."/>
            <person name="Yang T.C."/>
            <person name="Huo Q.B."/>
            <person name="Li W."/>
            <person name="Chen H.Y."/>
            <person name="Chen S.E."/>
            <person name="Zhou L.G."/>
            <person name="Ni X.B."/>
            <person name="Tian J.H."/>
            <person name="Sheng Y."/>
            <person name="Liu T."/>
            <person name="Pan Y.S."/>
            <person name="Xia L.Y."/>
            <person name="Li J."/>
            <person name="Zhao F."/>
            <person name="Cao W.C."/>
        </authorList>
    </citation>
    <scope>NUCLEOTIDE SEQUENCE [LARGE SCALE GENOMIC DNA]</scope>
    <source>
        <strain evidence="3">HaeL-2018</strain>
    </source>
</reference>